<evidence type="ECO:0000313" key="4">
    <source>
        <dbReference type="Proteomes" id="UP000320722"/>
    </source>
</evidence>
<feature type="domain" description="Peptidase M56" evidence="2">
    <location>
        <begin position="103"/>
        <end position="331"/>
    </location>
</feature>
<accession>A0A517WKP1</accession>
<dbReference type="CDD" id="cd07341">
    <property type="entry name" value="M56_BlaR1_MecR1_like"/>
    <property type="match status" value="1"/>
</dbReference>
<sequence>MNDIFFLHPDFSLWLCLTLLHSLWIWTVIALFVFTADWFMKRVRVEKRYGFHLAALLIGLASLPLSFYYVMLRTTSVNSTVTLISAPRSTLVPTVTPAEKPGDHTFTPAFPATAPAPDIQSKETAQRFSPLPEQQAGSFISQWNWNRFLPWIAGGYLLGVSIMLFRLLRSMLQVNRLSSRAIQITEGPLVEIVSTLASRWSLKLAPRIAETKVLIVPTVVGLFRPLILLPTSMLSGLTPAELELILTHELAHIRRWDMWINFLQRMAETILFFNPGLWYVNRKINVLREFCCDEMTCNYEPCDQHAQRVNYASALLRVLELAQPQHPQTADLASLAVSGASPSEVRRRVARLFGEPLSEPFRLSRGLIYLTLLLGVMLGSAIWASQSPSEKSDKKAAELKPRGSFQLQGNVEVIALGTYDTPEQRWWNLSGERLNSVPYQQQPRMIADNPGETGRQIIYRIRNLPEGSSVRGALIRQDPVTGKQYVSRMGSSPFQKDQKAFPPGIFGNAFAVKEKQNKANVRISVASGSWDTKIRLPADNTYGDRGLSESVGSGETYHMQMSGPYQQQDSIVVVATHDNHDRQVRIIAVDKTGKEHRTSQSANSSISQNNYFTYRAYFKNLKLEDLDYFEFQARPYEFIEINDVPLNPVETASQTPPKPRAQKTAERVKVSGKILLEDGSPVKSKGLLLHRSPGVYGTVGHFTDTFEGLFPEGPLVLFYHPEQYAPVRLDVGALKAGVSRNDLKMILKPGHTHQLKIHNVQGEPILGATIVIHPNWGGSAGGPNYPLQSDEQGNVQLIHLADTAYDVKVSAPGYEPSQSKKLPVKADGTSTITLKASQKTTGRILDEAGQPVAGVKLYLKHQFGGQRPNAYSGSGRGTYWGSPLTKTDQTGRYELTEMTTDAEYLFVFEAPDGRRAIVQNLQAGRDQEFVIPDRRDLRITFSKEVIEKYSIKNDSKVAVRQRVVCKQEDESRYIELIGADVPIKVTESGGTALFPGLAIDIDPTGKPQKVEVILQYHKGPRQDVQINANGETQVNFELAQRNSTDEETTDTQPAIEKFPVVIAQHLMLLNGRQPISWDELNTKFAELKNPSQVQPTFYITRGAMAARRMEEFLKFRSRVSRKGFQIHGFSQGSLSARADYYYDHIHTEADLQPDPADKLTGRIVDLNGKPVTDAEVVLITSVPEPISYKTYEMALVQGRIRNPLEHRMTRSNSQGEFTLYPPAGEKYYIMALHPEQGFKFDSNESFASQNEIKLLHWSGLKVNLAKVPDETQTVNLSTRVDARAGWPDISINQYWSDLPAEAQKQQFAYHHIPPINQTLISRVFQNEKGGSIGLAGVSVSLLPEEVREISLGPLSKQQSQQLEWIRKRSSSRK</sequence>
<dbReference type="Gene3D" id="3.30.2010.10">
    <property type="entry name" value="Metalloproteases ('zincins'), catalytic domain"/>
    <property type="match status" value="1"/>
</dbReference>
<evidence type="ECO:0000313" key="3">
    <source>
        <dbReference type="EMBL" id="QDU05821.1"/>
    </source>
</evidence>
<dbReference type="Gene3D" id="2.60.40.1120">
    <property type="entry name" value="Carboxypeptidase-like, regulatory domain"/>
    <property type="match status" value="1"/>
</dbReference>
<evidence type="ECO:0000259" key="2">
    <source>
        <dbReference type="Pfam" id="PF05569"/>
    </source>
</evidence>
<dbReference type="PANTHER" id="PTHR34978">
    <property type="entry name" value="POSSIBLE SENSOR-TRANSDUCER PROTEIN BLAR"/>
    <property type="match status" value="1"/>
</dbReference>
<organism evidence="3 4">
    <name type="scientific">Gimesia chilikensis</name>
    <dbReference type="NCBI Taxonomy" id="2605989"/>
    <lineage>
        <taxon>Bacteria</taxon>
        <taxon>Pseudomonadati</taxon>
        <taxon>Planctomycetota</taxon>
        <taxon>Planctomycetia</taxon>
        <taxon>Planctomycetales</taxon>
        <taxon>Planctomycetaceae</taxon>
        <taxon>Gimesia</taxon>
    </lineage>
</organism>
<gene>
    <name evidence="3" type="primary">blaR1_6</name>
    <name evidence="3" type="ORF">V6x_55630</name>
</gene>
<proteinExistence type="predicted"/>
<dbReference type="InterPro" id="IPR052173">
    <property type="entry name" value="Beta-lactam_resp_regulator"/>
</dbReference>
<keyword evidence="1" id="KW-0812">Transmembrane</keyword>
<dbReference type="RefSeq" id="WP_145044355.1">
    <property type="nucleotide sequence ID" value="NZ_CP036347.1"/>
</dbReference>
<dbReference type="InterPro" id="IPR008756">
    <property type="entry name" value="Peptidase_M56"/>
</dbReference>
<dbReference type="Proteomes" id="UP000320722">
    <property type="component" value="Chromosome"/>
</dbReference>
<feature type="transmembrane region" description="Helical" evidence="1">
    <location>
        <begin position="12"/>
        <end position="39"/>
    </location>
</feature>
<dbReference type="Pfam" id="PF05569">
    <property type="entry name" value="Peptidase_M56"/>
    <property type="match status" value="1"/>
</dbReference>
<dbReference type="Pfam" id="PF13620">
    <property type="entry name" value="CarboxypepD_reg"/>
    <property type="match status" value="1"/>
</dbReference>
<keyword evidence="1" id="KW-1133">Transmembrane helix</keyword>
<dbReference type="EMBL" id="CP036347">
    <property type="protein sequence ID" value="QDU05821.1"/>
    <property type="molecule type" value="Genomic_DNA"/>
</dbReference>
<keyword evidence="1" id="KW-0472">Membrane</keyword>
<dbReference type="SUPFAM" id="SSF49464">
    <property type="entry name" value="Carboxypeptidase regulatory domain-like"/>
    <property type="match status" value="2"/>
</dbReference>
<reference evidence="3 4" key="1">
    <citation type="submission" date="2019-02" db="EMBL/GenBank/DDBJ databases">
        <title>Deep-cultivation of Planctomycetes and their phenomic and genomic characterization uncovers novel biology.</title>
        <authorList>
            <person name="Wiegand S."/>
            <person name="Jogler M."/>
            <person name="Boedeker C."/>
            <person name="Pinto D."/>
            <person name="Vollmers J."/>
            <person name="Rivas-Marin E."/>
            <person name="Kohn T."/>
            <person name="Peeters S.H."/>
            <person name="Heuer A."/>
            <person name="Rast P."/>
            <person name="Oberbeckmann S."/>
            <person name="Bunk B."/>
            <person name="Jeske O."/>
            <person name="Meyerdierks A."/>
            <person name="Storesund J.E."/>
            <person name="Kallscheuer N."/>
            <person name="Luecker S."/>
            <person name="Lage O.M."/>
            <person name="Pohl T."/>
            <person name="Merkel B.J."/>
            <person name="Hornburger P."/>
            <person name="Mueller R.-W."/>
            <person name="Bruemmer F."/>
            <person name="Labrenz M."/>
            <person name="Spormann A.M."/>
            <person name="Op den Camp H."/>
            <person name="Overmann J."/>
            <person name="Amann R."/>
            <person name="Jetten M.S.M."/>
            <person name="Mascher T."/>
            <person name="Medema M.H."/>
            <person name="Devos D.P."/>
            <person name="Kaster A.-K."/>
            <person name="Ovreas L."/>
            <person name="Rohde M."/>
            <person name="Galperin M.Y."/>
            <person name="Jogler C."/>
        </authorList>
    </citation>
    <scope>NUCLEOTIDE SEQUENCE [LARGE SCALE GENOMIC DNA]</scope>
    <source>
        <strain evidence="3 4">V6</strain>
    </source>
</reference>
<feature type="transmembrane region" description="Helical" evidence="1">
    <location>
        <begin position="148"/>
        <end position="168"/>
    </location>
</feature>
<feature type="transmembrane region" description="Helical" evidence="1">
    <location>
        <begin position="51"/>
        <end position="71"/>
    </location>
</feature>
<name>A0A517WKP1_9PLAN</name>
<dbReference type="InterPro" id="IPR008969">
    <property type="entry name" value="CarboxyPept-like_regulatory"/>
</dbReference>
<dbReference type="PANTHER" id="PTHR34978:SF3">
    <property type="entry name" value="SLR0241 PROTEIN"/>
    <property type="match status" value="1"/>
</dbReference>
<protein>
    <submittedName>
        <fullName evidence="3">Regulatory protein BlaR1</fullName>
    </submittedName>
</protein>
<evidence type="ECO:0000256" key="1">
    <source>
        <dbReference type="SAM" id="Phobius"/>
    </source>
</evidence>